<evidence type="ECO:0000313" key="7">
    <source>
        <dbReference type="Proteomes" id="UP000679725"/>
    </source>
</evidence>
<evidence type="ECO:0000256" key="4">
    <source>
        <dbReference type="SAM" id="Phobius"/>
    </source>
</evidence>
<keyword evidence="2" id="KW-0677">Repeat</keyword>
<name>A0ABM8UPC4_9BACT</name>
<dbReference type="RefSeq" id="WP_215233326.1">
    <property type="nucleotide sequence ID" value="NZ_CAJRAU010000002.1"/>
</dbReference>
<feature type="transmembrane region" description="Helical" evidence="4">
    <location>
        <begin position="5"/>
        <end position="24"/>
    </location>
</feature>
<evidence type="ECO:0000259" key="5">
    <source>
        <dbReference type="Pfam" id="PF18962"/>
    </source>
</evidence>
<dbReference type="Gene3D" id="2.130.10.130">
    <property type="entry name" value="Integrin alpha, N-terminal"/>
    <property type="match status" value="7"/>
</dbReference>
<dbReference type="Proteomes" id="UP000679725">
    <property type="component" value="Unassembled WGS sequence"/>
</dbReference>
<reference evidence="6 7" key="1">
    <citation type="submission" date="2021-04" db="EMBL/GenBank/DDBJ databases">
        <authorList>
            <person name="Rodrigo-Torres L."/>
            <person name="Arahal R. D."/>
            <person name="Lucena T."/>
        </authorList>
    </citation>
    <scope>NUCLEOTIDE SEQUENCE [LARGE SCALE GENOMIC DNA]</scope>
    <source>
        <strain evidence="6 7">CECT 9623</strain>
    </source>
</reference>
<comment type="caution">
    <text evidence="6">The sequence shown here is derived from an EMBL/GenBank/DDBJ whole genome shotgun (WGS) entry which is preliminary data.</text>
</comment>
<dbReference type="Pfam" id="PF18962">
    <property type="entry name" value="Por_Secre_tail"/>
    <property type="match status" value="1"/>
</dbReference>
<dbReference type="Pfam" id="PF01839">
    <property type="entry name" value="FG-GAP"/>
    <property type="match status" value="14"/>
</dbReference>
<dbReference type="PANTHER" id="PTHR23220:SF122">
    <property type="entry name" value="INTEGRIN ALPHA-PS1"/>
    <property type="match status" value="1"/>
</dbReference>
<keyword evidence="4" id="KW-1133">Transmembrane helix</keyword>
<keyword evidence="7" id="KW-1185">Reference proteome</keyword>
<accession>A0ABM8UPC4</accession>
<dbReference type="InterPro" id="IPR000413">
    <property type="entry name" value="Integrin_alpha"/>
</dbReference>
<dbReference type="InterPro" id="IPR028994">
    <property type="entry name" value="Integrin_alpha_N"/>
</dbReference>
<dbReference type="SMART" id="SM00191">
    <property type="entry name" value="Int_alpha"/>
    <property type="match status" value="14"/>
</dbReference>
<dbReference type="PROSITE" id="PS51470">
    <property type="entry name" value="FG_GAP"/>
    <property type="match status" value="14"/>
</dbReference>
<evidence type="ECO:0000313" key="6">
    <source>
        <dbReference type="EMBL" id="CAG5069244.1"/>
    </source>
</evidence>
<sequence>MKHTYYLILVLMITLTFAGLGYIFQDGENEAAATVIQSDTTAVSIGKSVPADIEKSISQREYHITFDTQSGRYQSPNREHNLRAFYEPGVLTVRNRKDSAGHNFEFKLVNRGIYADNKRIDLIDPETIVENKNNTAEIRHSTFTEQYINSPEGIRQNFIIEKAPSGTDDLSVKLQLKGFKAREIGNNTLAFYSEKGTNDELVYSGLKCWDASGEPLQATLALSEGDIEINVDVRGATYPVTIDPIISNGNPGNAIKVPEANQNQAWMGGVVSSAGDVNGDGYSDVLVGASKYDNGQIDEGAVFVYYGNSAGINMAGGVMLESDQKEARFGAFASSAGDINKDGFSDIIVGAHMYDKGQTNEGAAFVYYGSAQGISKVASLVLESNQAEANMGNTVGLAGDVNGDGYSDVLVCARAYDKGQTNEGVVFLYHGSAAGLNTNNPMIIEANQAEAMMGFCASGAGDVNGDGYSDILVGARLYDKGQTDEGAVFVYHGSALGINPANAATTLESNQATAYLGHTAATAGDVNGDGYSDIIIGANMYDKGQTNEGAAFVHYGSAQGINIVAATTLESNQAEAQFGYSVASAGDVNGDGYADVIVGAMYYDNGQSNEGAAFVYPGSQTGISATAISTLESNQAGAQFGSNVASAGDVNGDGYSDVIVGASSYDNGQTDEGGAFIWLGGVSELLDWPLTNLESNQIKSYMGSAVAGAGDINGDGYSDLMVAAAAYDNGQTDEGIVLIYHGSAAGIKNTPAQMLEGDNEDALFGYSVSSAGDVNGDGFDDILIGSIYYSNVEDHEGAAFIYFGSLVGVQQASKLTLESNQVNGLMGGSVSKAGDINGDGFSDIIVGVENYSDLQVGEGAAFIYLGSQAGIKSSVKTIVESNVEDAWLGKAVSNAGDVNGDGFDDVLIGSPWYNNGNGLGATFIYYGSKSGIALNLSKKLETSQNIKFGCSVSSAGDVNADGFDDIIIGSSSYRNGQIAEGAAFIFHGSPIGIEENPASILESDLQGAEMGNDVGSAGDINGDGYSDVVIGAFYWEKGQQREGAFAVYLGSKFGININTLKIYESNQESAQLGSSVSAAGDLNGDGYGDLIVGAEIYDHGQNDEGSAFIFYGNKGVNIKNTVQLYNSNLLSPINQTQFAQNNFGAGLYSKSFLGSNKGKLVWETKAAGQGFSKGANNVITNSTQSSGSQNIYANLGLMGTELKNVIPKQGPATKVRVRVKYDPVLALTGQTYGPWRYLPSYLTGNGTAPVPDERMQETVSRKATSVEGLGVKVIIYPNPVSDRLLITELDKSKVANVQIVSNLGRSLYKSNNAESEIDVSGFSPGVYILILKYTDGSQSTHRIAVKR</sequence>
<evidence type="ECO:0000256" key="3">
    <source>
        <dbReference type="ARBA" id="ARBA00023180"/>
    </source>
</evidence>
<gene>
    <name evidence="6" type="ORF">DYBT9623_01980</name>
</gene>
<dbReference type="InterPro" id="IPR026444">
    <property type="entry name" value="Secre_tail"/>
</dbReference>
<dbReference type="InterPro" id="IPR013519">
    <property type="entry name" value="Int_alpha_beta-p"/>
</dbReference>
<dbReference type="PRINTS" id="PR01185">
    <property type="entry name" value="INTEGRINA"/>
</dbReference>
<keyword evidence="4" id="KW-0812">Transmembrane</keyword>
<evidence type="ECO:0000256" key="2">
    <source>
        <dbReference type="ARBA" id="ARBA00022737"/>
    </source>
</evidence>
<dbReference type="InterPro" id="IPR013517">
    <property type="entry name" value="FG-GAP"/>
</dbReference>
<protein>
    <recommendedName>
        <fullName evidence="5">Secretion system C-terminal sorting domain-containing protein</fullName>
    </recommendedName>
</protein>
<feature type="domain" description="Secretion system C-terminal sorting" evidence="5">
    <location>
        <begin position="1275"/>
        <end position="1343"/>
    </location>
</feature>
<dbReference type="SUPFAM" id="SSF69318">
    <property type="entry name" value="Integrin alpha N-terminal domain"/>
    <property type="match status" value="5"/>
</dbReference>
<organism evidence="6 7">
    <name type="scientific">Dyadobacter linearis</name>
    <dbReference type="NCBI Taxonomy" id="2823330"/>
    <lineage>
        <taxon>Bacteria</taxon>
        <taxon>Pseudomonadati</taxon>
        <taxon>Bacteroidota</taxon>
        <taxon>Cytophagia</taxon>
        <taxon>Cytophagales</taxon>
        <taxon>Spirosomataceae</taxon>
        <taxon>Dyadobacter</taxon>
    </lineage>
</organism>
<evidence type="ECO:0000256" key="1">
    <source>
        <dbReference type="ARBA" id="ARBA00022729"/>
    </source>
</evidence>
<dbReference type="NCBIfam" id="TIGR04183">
    <property type="entry name" value="Por_Secre_tail"/>
    <property type="match status" value="1"/>
</dbReference>
<keyword evidence="1" id="KW-0732">Signal</keyword>
<dbReference type="EMBL" id="CAJRAU010000002">
    <property type="protein sequence ID" value="CAG5069244.1"/>
    <property type="molecule type" value="Genomic_DNA"/>
</dbReference>
<dbReference type="PANTHER" id="PTHR23220">
    <property type="entry name" value="INTEGRIN ALPHA"/>
    <property type="match status" value="1"/>
</dbReference>
<proteinExistence type="predicted"/>
<keyword evidence="3" id="KW-0325">Glycoprotein</keyword>
<keyword evidence="4" id="KW-0472">Membrane</keyword>